<dbReference type="EMBL" id="JAMKOV010000002">
    <property type="protein sequence ID" value="KAI8043737.1"/>
    <property type="molecule type" value="Genomic_DNA"/>
</dbReference>
<feature type="compositionally biased region" description="Low complexity" evidence="1">
    <location>
        <begin position="21"/>
        <end position="32"/>
    </location>
</feature>
<protein>
    <submittedName>
        <fullName evidence="2">Uncharacterized protein</fullName>
    </submittedName>
</protein>
<feature type="compositionally biased region" description="Low complexity" evidence="1">
    <location>
        <begin position="46"/>
        <end position="55"/>
    </location>
</feature>
<organism evidence="2 3">
    <name type="scientific">Drosophila gunungcola</name>
    <name type="common">fruit fly</name>
    <dbReference type="NCBI Taxonomy" id="103775"/>
    <lineage>
        <taxon>Eukaryota</taxon>
        <taxon>Metazoa</taxon>
        <taxon>Ecdysozoa</taxon>
        <taxon>Arthropoda</taxon>
        <taxon>Hexapoda</taxon>
        <taxon>Insecta</taxon>
        <taxon>Pterygota</taxon>
        <taxon>Neoptera</taxon>
        <taxon>Endopterygota</taxon>
        <taxon>Diptera</taxon>
        <taxon>Brachycera</taxon>
        <taxon>Muscomorpha</taxon>
        <taxon>Ephydroidea</taxon>
        <taxon>Drosophilidae</taxon>
        <taxon>Drosophila</taxon>
        <taxon>Sophophora</taxon>
    </lineage>
</organism>
<accession>A0A9P9YVA1</accession>
<keyword evidence="3" id="KW-1185">Reference proteome</keyword>
<proteinExistence type="predicted"/>
<gene>
    <name evidence="2" type="ORF">M5D96_005075</name>
</gene>
<name>A0A9P9YVA1_9MUSC</name>
<evidence type="ECO:0000256" key="1">
    <source>
        <dbReference type="SAM" id="MobiDB-lite"/>
    </source>
</evidence>
<comment type="caution">
    <text evidence="2">The sequence shown here is derived from an EMBL/GenBank/DDBJ whole genome shotgun (WGS) entry which is preliminary data.</text>
</comment>
<evidence type="ECO:0000313" key="3">
    <source>
        <dbReference type="Proteomes" id="UP001059596"/>
    </source>
</evidence>
<dbReference type="Proteomes" id="UP001059596">
    <property type="component" value="Unassembled WGS sequence"/>
</dbReference>
<reference evidence="2" key="1">
    <citation type="journal article" date="2023" name="Genome Biol. Evol.">
        <title>Long-read-based Genome Assembly of Drosophila gunungcola Reveals Fewer Chemosensory Genes in Flower-breeding Species.</title>
        <authorList>
            <person name="Negi A."/>
            <person name="Liao B.Y."/>
            <person name="Yeh S.D."/>
        </authorList>
    </citation>
    <scope>NUCLEOTIDE SEQUENCE</scope>
    <source>
        <strain evidence="2">Sukarami</strain>
    </source>
</reference>
<evidence type="ECO:0000313" key="2">
    <source>
        <dbReference type="EMBL" id="KAI8043737.1"/>
    </source>
</evidence>
<feature type="region of interest" description="Disordered" evidence="1">
    <location>
        <begin position="1"/>
        <end position="55"/>
    </location>
</feature>
<sequence length="77" mass="8163">MVYTERTDKCLSSTTKDNHSSKGQSQSKSASGSGSGSGSVSGSGSGSWSSQASSAEKWKYNNMVNNDRQQFNGMHFS</sequence>
<dbReference type="AlphaFoldDB" id="A0A9P9YVA1"/>
<feature type="compositionally biased region" description="Gly residues" evidence="1">
    <location>
        <begin position="33"/>
        <end position="45"/>
    </location>
</feature>